<dbReference type="PROSITE" id="PS51186">
    <property type="entry name" value="GNAT"/>
    <property type="match status" value="1"/>
</dbReference>
<dbReference type="PANTHER" id="PTHR43877">
    <property type="entry name" value="AMINOALKYLPHOSPHONATE N-ACETYLTRANSFERASE-RELATED-RELATED"/>
    <property type="match status" value="1"/>
</dbReference>
<dbReference type="RefSeq" id="WP_186745888.1">
    <property type="nucleotide sequence ID" value="NZ_CP060394.1"/>
</dbReference>
<sequence>MAILYRKAEESDFPGMVRLRALKRGNKDYWSYRITRYFDGEYNPQQALRPRVGFVAVEGEVVIGFITGHLTSRYSCDGEVQWIHVDPDRRRSGIASELLRMLAQWFVEQMALKVCVDVDPSNTAGLAFYTRHGAVQLIPHWMYWSDVHTVTHEQSGAAKTAW</sequence>
<evidence type="ECO:0000313" key="4">
    <source>
        <dbReference type="EMBL" id="QNI34045.1"/>
    </source>
</evidence>
<dbReference type="Proteomes" id="UP000515312">
    <property type="component" value="Chromosome"/>
</dbReference>
<keyword evidence="5" id="KW-1185">Reference proteome</keyword>
<accession>A0A7G8BNC5</accession>
<gene>
    <name evidence="4" type="ORF">H7849_09145</name>
</gene>
<dbReference type="InterPro" id="IPR050832">
    <property type="entry name" value="Bact_Acetyltransf"/>
</dbReference>
<dbReference type="AlphaFoldDB" id="A0A7G8BNC5"/>
<dbReference type="InterPro" id="IPR016181">
    <property type="entry name" value="Acyl_CoA_acyltransferase"/>
</dbReference>
<protein>
    <submittedName>
        <fullName evidence="4">GNAT family N-acetyltransferase</fullName>
    </submittedName>
</protein>
<dbReference type="CDD" id="cd04301">
    <property type="entry name" value="NAT_SF"/>
    <property type="match status" value="1"/>
</dbReference>
<reference evidence="4 5" key="1">
    <citation type="submission" date="2020-08" db="EMBL/GenBank/DDBJ databases">
        <title>Edaphobacter telluris sp. nov. and Acidobacterium dinghuensis sp. nov., two acidobacteria isolated from forest soil.</title>
        <authorList>
            <person name="Fu J."/>
            <person name="Qiu L."/>
        </authorList>
    </citation>
    <scope>NUCLEOTIDE SEQUENCE [LARGE SCALE GENOMIC DNA]</scope>
    <source>
        <strain evidence="4">4Y35</strain>
    </source>
</reference>
<proteinExistence type="predicted"/>
<organism evidence="4 5">
    <name type="scientific">Alloacidobacterium dinghuense</name>
    <dbReference type="NCBI Taxonomy" id="2763107"/>
    <lineage>
        <taxon>Bacteria</taxon>
        <taxon>Pseudomonadati</taxon>
        <taxon>Acidobacteriota</taxon>
        <taxon>Terriglobia</taxon>
        <taxon>Terriglobales</taxon>
        <taxon>Acidobacteriaceae</taxon>
        <taxon>Alloacidobacterium</taxon>
    </lineage>
</organism>
<keyword evidence="2" id="KW-0012">Acyltransferase</keyword>
<dbReference type="Gene3D" id="3.40.630.30">
    <property type="match status" value="1"/>
</dbReference>
<dbReference type="SUPFAM" id="SSF55729">
    <property type="entry name" value="Acyl-CoA N-acyltransferases (Nat)"/>
    <property type="match status" value="1"/>
</dbReference>
<keyword evidence="1 4" id="KW-0808">Transferase</keyword>
<evidence type="ECO:0000313" key="5">
    <source>
        <dbReference type="Proteomes" id="UP000515312"/>
    </source>
</evidence>
<evidence type="ECO:0000259" key="3">
    <source>
        <dbReference type="PROSITE" id="PS51186"/>
    </source>
</evidence>
<evidence type="ECO:0000256" key="2">
    <source>
        <dbReference type="ARBA" id="ARBA00023315"/>
    </source>
</evidence>
<dbReference type="GO" id="GO:0016747">
    <property type="term" value="F:acyltransferase activity, transferring groups other than amino-acyl groups"/>
    <property type="evidence" value="ECO:0007669"/>
    <property type="project" value="InterPro"/>
</dbReference>
<feature type="domain" description="N-acetyltransferase" evidence="3">
    <location>
        <begin position="3"/>
        <end position="153"/>
    </location>
</feature>
<dbReference type="PANTHER" id="PTHR43877:SF2">
    <property type="entry name" value="AMINOALKYLPHOSPHONATE N-ACETYLTRANSFERASE-RELATED"/>
    <property type="match status" value="1"/>
</dbReference>
<dbReference type="Pfam" id="PF00583">
    <property type="entry name" value="Acetyltransf_1"/>
    <property type="match status" value="1"/>
</dbReference>
<name>A0A7G8BNC5_9BACT</name>
<dbReference type="EMBL" id="CP060394">
    <property type="protein sequence ID" value="QNI34045.1"/>
    <property type="molecule type" value="Genomic_DNA"/>
</dbReference>
<dbReference type="InterPro" id="IPR000182">
    <property type="entry name" value="GNAT_dom"/>
</dbReference>
<evidence type="ECO:0000256" key="1">
    <source>
        <dbReference type="ARBA" id="ARBA00022679"/>
    </source>
</evidence>
<dbReference type="KEGG" id="adin:H7849_09145"/>